<proteinExistence type="inferred from homology"/>
<comment type="catalytic activity">
    <reaction evidence="2 18 19">
        <text>(6R)-NADPHX = (6S)-NADPHX</text>
        <dbReference type="Rhea" id="RHEA:32227"/>
        <dbReference type="ChEBI" id="CHEBI:64076"/>
        <dbReference type="ChEBI" id="CHEBI:64077"/>
        <dbReference type="EC" id="5.1.99.6"/>
    </reaction>
</comment>
<comment type="similarity">
    <text evidence="18">Belongs to the NnrE/AIBP family.</text>
</comment>
<dbReference type="Pfam" id="PF01256">
    <property type="entry name" value="Carb_kinase"/>
    <property type="match status" value="1"/>
</dbReference>
<dbReference type="Gene3D" id="3.40.1190.20">
    <property type="match status" value="1"/>
</dbReference>
<evidence type="ECO:0000259" key="21">
    <source>
        <dbReference type="PROSITE" id="PS51385"/>
    </source>
</evidence>
<dbReference type="GO" id="GO:0052856">
    <property type="term" value="F:NAD(P)HX epimerase activity"/>
    <property type="evidence" value="ECO:0007669"/>
    <property type="project" value="UniProtKB-UniRule"/>
</dbReference>
<dbReference type="PROSITE" id="PS51383">
    <property type="entry name" value="YJEF_C_3"/>
    <property type="match status" value="1"/>
</dbReference>
<evidence type="ECO:0000256" key="9">
    <source>
        <dbReference type="ARBA" id="ARBA00022958"/>
    </source>
</evidence>
<evidence type="ECO:0000256" key="4">
    <source>
        <dbReference type="ARBA" id="ARBA00009524"/>
    </source>
</evidence>
<name>A0A1G6KH78_9MICO</name>
<feature type="binding site" evidence="18">
    <location>
        <begin position="144"/>
        <end position="150"/>
    </location>
    <ligand>
        <name>(6S)-NADPHX</name>
        <dbReference type="ChEBI" id="CHEBI:64076"/>
    </ligand>
</feature>
<accession>A0A1G6KH78</accession>
<feature type="binding site" evidence="17">
    <location>
        <position position="293"/>
    </location>
    <ligand>
        <name>(6S)-NADPHX</name>
        <dbReference type="ChEBI" id="CHEBI:64076"/>
    </ligand>
</feature>
<evidence type="ECO:0000256" key="8">
    <source>
        <dbReference type="ARBA" id="ARBA00022857"/>
    </source>
</evidence>
<dbReference type="PIRSF" id="PIRSF017184">
    <property type="entry name" value="Nnr"/>
    <property type="match status" value="1"/>
</dbReference>
<keyword evidence="13" id="KW-0511">Multifunctional enzyme</keyword>
<feature type="binding site" evidence="18">
    <location>
        <position position="184"/>
    </location>
    <ligand>
        <name>K(+)</name>
        <dbReference type="ChEBI" id="CHEBI:29103"/>
    </ligand>
</feature>
<comment type="catalytic activity">
    <reaction evidence="1 18 19">
        <text>(6R)-NADHX = (6S)-NADHX</text>
        <dbReference type="Rhea" id="RHEA:32215"/>
        <dbReference type="ChEBI" id="CHEBI:64074"/>
        <dbReference type="ChEBI" id="CHEBI:64075"/>
        <dbReference type="EC" id="5.1.99.6"/>
    </reaction>
</comment>
<dbReference type="HAMAP" id="MF_01966">
    <property type="entry name" value="NADHX_epimerase"/>
    <property type="match status" value="1"/>
</dbReference>
<dbReference type="GO" id="GO:0046872">
    <property type="term" value="F:metal ion binding"/>
    <property type="evidence" value="ECO:0007669"/>
    <property type="project" value="UniProtKB-UniRule"/>
</dbReference>
<comment type="catalytic activity">
    <reaction evidence="16 17 19">
        <text>(6S)-NADPHX + ADP = AMP + phosphate + NADPH + H(+)</text>
        <dbReference type="Rhea" id="RHEA:32235"/>
        <dbReference type="ChEBI" id="CHEBI:15378"/>
        <dbReference type="ChEBI" id="CHEBI:43474"/>
        <dbReference type="ChEBI" id="CHEBI:57783"/>
        <dbReference type="ChEBI" id="CHEBI:64076"/>
        <dbReference type="ChEBI" id="CHEBI:456215"/>
        <dbReference type="ChEBI" id="CHEBI:456216"/>
        <dbReference type="EC" id="4.2.1.136"/>
    </reaction>
</comment>
<organism evidence="22 23">
    <name type="scientific">Sanguibacter gelidistatuariae</name>
    <dbReference type="NCBI Taxonomy" id="1814289"/>
    <lineage>
        <taxon>Bacteria</taxon>
        <taxon>Bacillati</taxon>
        <taxon>Actinomycetota</taxon>
        <taxon>Actinomycetes</taxon>
        <taxon>Micrococcales</taxon>
        <taxon>Sanguibacteraceae</taxon>
        <taxon>Sanguibacter</taxon>
    </lineage>
</organism>
<keyword evidence="11 18" id="KW-0413">Isomerase</keyword>
<dbReference type="AlphaFoldDB" id="A0A1G6KH78"/>
<keyword evidence="10 17" id="KW-0520">NAD</keyword>
<evidence type="ECO:0000256" key="14">
    <source>
        <dbReference type="ARBA" id="ARBA00025153"/>
    </source>
</evidence>
<dbReference type="InterPro" id="IPR036652">
    <property type="entry name" value="YjeF_N_dom_sf"/>
</dbReference>
<comment type="cofactor">
    <cofactor evidence="17">
        <name>Mg(2+)</name>
        <dbReference type="ChEBI" id="CHEBI:18420"/>
    </cofactor>
</comment>
<comment type="cofactor">
    <cofactor evidence="18 19">
        <name>K(+)</name>
        <dbReference type="ChEBI" id="CHEBI:29103"/>
    </cofactor>
    <text evidence="18 19">Binds 1 potassium ion per subunit.</text>
</comment>
<evidence type="ECO:0000256" key="12">
    <source>
        <dbReference type="ARBA" id="ARBA00023239"/>
    </source>
</evidence>
<evidence type="ECO:0000256" key="17">
    <source>
        <dbReference type="HAMAP-Rule" id="MF_01965"/>
    </source>
</evidence>
<dbReference type="EC" id="5.1.99.6" evidence="19"/>
<dbReference type="InterPro" id="IPR029056">
    <property type="entry name" value="Ribokinase-like"/>
</dbReference>
<feature type="domain" description="YjeF C-terminal" evidence="20">
    <location>
        <begin position="258"/>
        <end position="542"/>
    </location>
</feature>
<gene>
    <name evidence="17" type="primary">nnrD</name>
    <name evidence="18" type="synonym">nnrE</name>
    <name evidence="22" type="ORF">SAMN05216410_1596</name>
</gene>
<evidence type="ECO:0000256" key="3">
    <source>
        <dbReference type="ARBA" id="ARBA00006001"/>
    </source>
</evidence>
<evidence type="ECO:0000256" key="6">
    <source>
        <dbReference type="ARBA" id="ARBA00022741"/>
    </source>
</evidence>
<dbReference type="SUPFAM" id="SSF53613">
    <property type="entry name" value="Ribokinase-like"/>
    <property type="match status" value="1"/>
</dbReference>
<evidence type="ECO:0000256" key="2">
    <source>
        <dbReference type="ARBA" id="ARBA00000909"/>
    </source>
</evidence>
<comment type="caution">
    <text evidence="18">Lacks conserved residue(s) required for the propagation of feature annotation.</text>
</comment>
<keyword evidence="23" id="KW-1185">Reference proteome</keyword>
<comment type="similarity">
    <text evidence="3 19">In the N-terminal section; belongs to the NnrE/AIBP family.</text>
</comment>
<dbReference type="PANTHER" id="PTHR12592">
    <property type="entry name" value="ATP-DEPENDENT (S)-NAD(P)H-HYDRATE DEHYDRATASE FAMILY MEMBER"/>
    <property type="match status" value="1"/>
</dbReference>
<keyword evidence="12 17" id="KW-0456">Lyase</keyword>
<dbReference type="Gene3D" id="3.40.50.10260">
    <property type="entry name" value="YjeF N-terminal domain"/>
    <property type="match status" value="1"/>
</dbReference>
<evidence type="ECO:0000256" key="5">
    <source>
        <dbReference type="ARBA" id="ARBA00022723"/>
    </source>
</evidence>
<evidence type="ECO:0000256" key="13">
    <source>
        <dbReference type="ARBA" id="ARBA00023268"/>
    </source>
</evidence>
<feature type="binding site" evidence="17">
    <location>
        <position position="343"/>
    </location>
    <ligand>
        <name>(6S)-NADPHX</name>
        <dbReference type="ChEBI" id="CHEBI:64076"/>
    </ligand>
</feature>
<comment type="catalytic activity">
    <reaction evidence="15 17 19">
        <text>(6S)-NADHX + ADP = AMP + phosphate + NADH + H(+)</text>
        <dbReference type="Rhea" id="RHEA:32223"/>
        <dbReference type="ChEBI" id="CHEBI:15378"/>
        <dbReference type="ChEBI" id="CHEBI:43474"/>
        <dbReference type="ChEBI" id="CHEBI:57945"/>
        <dbReference type="ChEBI" id="CHEBI:64074"/>
        <dbReference type="ChEBI" id="CHEBI:456215"/>
        <dbReference type="ChEBI" id="CHEBI:456216"/>
        <dbReference type="EC" id="4.2.1.136"/>
    </reaction>
</comment>
<dbReference type="EMBL" id="FMYH01000002">
    <property type="protein sequence ID" value="SDC30324.1"/>
    <property type="molecule type" value="Genomic_DNA"/>
</dbReference>
<dbReference type="Proteomes" id="UP000199039">
    <property type="component" value="Unassembled WGS sequence"/>
</dbReference>
<evidence type="ECO:0000313" key="22">
    <source>
        <dbReference type="EMBL" id="SDC30324.1"/>
    </source>
</evidence>
<dbReference type="EC" id="4.2.1.136" evidence="19"/>
<evidence type="ECO:0000256" key="10">
    <source>
        <dbReference type="ARBA" id="ARBA00023027"/>
    </source>
</evidence>
<dbReference type="HAMAP" id="MF_01965">
    <property type="entry name" value="NADHX_dehydratase"/>
    <property type="match status" value="1"/>
</dbReference>
<comment type="function">
    <text evidence="17">Catalyzes the dehydration of the S-form of NAD(P)HX at the expense of ADP, which is converted to AMP. Together with NAD(P)HX epimerase, which catalyzes the epimerization of the S- and R-forms, the enzyme allows the repair of both epimers of NAD(P)HX, a damaged form of NAD(P)H that is a result of enzymatic or heat-dependent hydration.</text>
</comment>
<protein>
    <recommendedName>
        <fullName evidence="19">Bifunctional NAD(P)H-hydrate repair enzyme</fullName>
    </recommendedName>
    <alternativeName>
        <fullName evidence="19">Nicotinamide nucleotide repair protein</fullName>
    </alternativeName>
    <domain>
        <recommendedName>
            <fullName evidence="19">ADP-dependent (S)-NAD(P)H-hydrate dehydratase</fullName>
            <ecNumber evidence="19">4.2.1.136</ecNumber>
        </recommendedName>
        <alternativeName>
            <fullName evidence="19">ADP-dependent NAD(P)HX dehydratase</fullName>
        </alternativeName>
    </domain>
    <domain>
        <recommendedName>
            <fullName evidence="19">NAD(P)H-hydrate epimerase</fullName>
            <ecNumber evidence="19">5.1.99.6</ecNumber>
        </recommendedName>
    </domain>
</protein>
<evidence type="ECO:0000256" key="11">
    <source>
        <dbReference type="ARBA" id="ARBA00023235"/>
    </source>
</evidence>
<evidence type="ECO:0000256" key="1">
    <source>
        <dbReference type="ARBA" id="ARBA00000013"/>
    </source>
</evidence>
<feature type="binding site" evidence="17">
    <location>
        <position position="478"/>
    </location>
    <ligand>
        <name>(6S)-NADPHX</name>
        <dbReference type="ChEBI" id="CHEBI:64076"/>
    </ligand>
</feature>
<evidence type="ECO:0000256" key="16">
    <source>
        <dbReference type="ARBA" id="ARBA00049209"/>
    </source>
</evidence>
<comment type="function">
    <text evidence="14 19">Bifunctional enzyme that catalyzes the epimerization of the S- and R-forms of NAD(P)HX and the dehydration of the S-form of NAD(P)HX at the expense of ADP, which is converted to AMP. This allows the repair of both epimers of NAD(P)HX, a damaged form of NAD(P)H that is a result of enzymatic or heat-dependent hydration.</text>
</comment>
<dbReference type="PROSITE" id="PS01050">
    <property type="entry name" value="YJEF_C_2"/>
    <property type="match status" value="1"/>
</dbReference>
<evidence type="ECO:0000256" key="15">
    <source>
        <dbReference type="ARBA" id="ARBA00048238"/>
    </source>
</evidence>
<keyword evidence="5 18" id="KW-0479">Metal-binding</keyword>
<dbReference type="InterPro" id="IPR004443">
    <property type="entry name" value="YjeF_N_dom"/>
</dbReference>
<dbReference type="InterPro" id="IPR030677">
    <property type="entry name" value="Nnr"/>
</dbReference>
<feature type="domain" description="YjeF N-terminal" evidence="21">
    <location>
        <begin position="10"/>
        <end position="242"/>
    </location>
</feature>
<comment type="similarity">
    <text evidence="4 19">In the C-terminal section; belongs to the NnrD/CARKD family.</text>
</comment>
<reference evidence="22 23" key="1">
    <citation type="submission" date="2016-09" db="EMBL/GenBank/DDBJ databases">
        <authorList>
            <person name="Capua I."/>
            <person name="De Benedictis P."/>
            <person name="Joannis T."/>
            <person name="Lombin L.H."/>
            <person name="Cattoli G."/>
        </authorList>
    </citation>
    <scope>NUCLEOTIDE SEQUENCE [LARGE SCALE GENOMIC DNA]</scope>
    <source>
        <strain evidence="22 23">ISLP-3</strain>
    </source>
</reference>
<evidence type="ECO:0000259" key="20">
    <source>
        <dbReference type="PROSITE" id="PS51383"/>
    </source>
</evidence>
<dbReference type="RefSeq" id="WP_093182193.1">
    <property type="nucleotide sequence ID" value="NZ_FMYH01000002.1"/>
</dbReference>
<dbReference type="Pfam" id="PF03853">
    <property type="entry name" value="YjeF_N"/>
    <property type="match status" value="1"/>
</dbReference>
<comment type="function">
    <text evidence="18">Catalyzes the epimerization of the S- and R-forms of NAD(P)HX, a damaged form of NAD(P)H that is a result of enzymatic or heat-dependent hydration. This is a prerequisite for the S-specific NAD(P)H-hydrate dehydratase to allow the repair of both epimers of NAD(P)HX.</text>
</comment>
<dbReference type="InterPro" id="IPR017953">
    <property type="entry name" value="Carbohydrate_kinase_pred_CS"/>
</dbReference>
<sequence length="550" mass="54432">MIEAYESSAVRAAEEPLLAAGVPLMDRAAFALAAAAVRELRARTGRPGLNRNRAVLLVGPGNNGGDTLYAGARVAARGVHVVAVLVGDRVHDAALAALRAAGGTVVACTGEDTTTGALAGDIVTVAEAADLMASADIVLDGLLGIGGRGGLRGSARDLVAATVAVLGTRPLRSRPVVVAVDVPSGIGVDDGAIYGAADGPVLTADLTVTFGAVKSGLLLPPASAHVGRIEVVDIGLGLPGQAGPATTSAAAVRRLTAADLVSRGVLAVPAADAHKYTRGVLGVVAGTQQFPGAAVLTVSGAIRAGVGMVRYLGAREVTAAVLAARPEAVPAGGRVQAWALGPGISPAPPATDEAARAQQGRIRHALAQVTGLLGSDVVGDVVPAAVDAGAIALLPRDCPPWLVITPHAGELAELLRSRGESVERSDVEAHPLAWARRARDLTGATVLLKGATTVVVGPGVTYTQADGPSWLATAGAGDVLTGLLGSLLAAHSVAAVKDPALPALLAASASLLHGLAAHRANPGGPVAALDVARALPATIADVLAGRDPLA</sequence>
<feature type="binding site" evidence="17">
    <location>
        <begin position="449"/>
        <end position="453"/>
    </location>
    <ligand>
        <name>AMP</name>
        <dbReference type="ChEBI" id="CHEBI:456215"/>
    </ligand>
</feature>
<dbReference type="InterPro" id="IPR000631">
    <property type="entry name" value="CARKD"/>
</dbReference>
<feature type="binding site" evidence="18">
    <location>
        <position position="140"/>
    </location>
    <ligand>
        <name>K(+)</name>
        <dbReference type="ChEBI" id="CHEBI:29103"/>
    </ligand>
</feature>
<feature type="binding site" evidence="18">
    <location>
        <position position="63"/>
    </location>
    <ligand>
        <name>K(+)</name>
        <dbReference type="ChEBI" id="CHEBI:29103"/>
    </ligand>
</feature>
<dbReference type="STRING" id="1814289.SAMN05216410_1596"/>
<feature type="binding site" evidence="18">
    <location>
        <begin position="62"/>
        <end position="66"/>
    </location>
    <ligand>
        <name>(6S)-NADPHX</name>
        <dbReference type="ChEBI" id="CHEBI:64076"/>
    </ligand>
</feature>
<evidence type="ECO:0000256" key="19">
    <source>
        <dbReference type="PIRNR" id="PIRNR017184"/>
    </source>
</evidence>
<comment type="subunit">
    <text evidence="17">Homotetramer.</text>
</comment>
<keyword evidence="6 17" id="KW-0547">Nucleotide-binding</keyword>
<feature type="binding site" evidence="17">
    <location>
        <position position="407"/>
    </location>
    <ligand>
        <name>(6S)-NADPHX</name>
        <dbReference type="ChEBI" id="CHEBI:64076"/>
    </ligand>
</feature>
<keyword evidence="8 17" id="KW-0521">NADP</keyword>
<evidence type="ECO:0000313" key="23">
    <source>
        <dbReference type="Proteomes" id="UP000199039"/>
    </source>
</evidence>
<feature type="binding site" evidence="18">
    <location>
        <position position="181"/>
    </location>
    <ligand>
        <name>(6S)-NADPHX</name>
        <dbReference type="ChEBI" id="CHEBI:64076"/>
    </ligand>
</feature>
<dbReference type="PANTHER" id="PTHR12592:SF0">
    <property type="entry name" value="ATP-DEPENDENT (S)-NAD(P)H-HYDRATE DEHYDRATASE"/>
    <property type="match status" value="1"/>
</dbReference>
<dbReference type="GO" id="GO:0110051">
    <property type="term" value="P:metabolite repair"/>
    <property type="evidence" value="ECO:0007669"/>
    <property type="project" value="TreeGrafter"/>
</dbReference>
<keyword evidence="7 17" id="KW-0067">ATP-binding</keyword>
<evidence type="ECO:0000256" key="7">
    <source>
        <dbReference type="ARBA" id="ARBA00022840"/>
    </source>
</evidence>
<dbReference type="GO" id="GO:0005524">
    <property type="term" value="F:ATP binding"/>
    <property type="evidence" value="ECO:0007669"/>
    <property type="project" value="UniProtKB-UniRule"/>
</dbReference>
<feature type="binding site" evidence="17">
    <location>
        <position position="477"/>
    </location>
    <ligand>
        <name>AMP</name>
        <dbReference type="ChEBI" id="CHEBI:456215"/>
    </ligand>
</feature>
<dbReference type="GO" id="GO:0046496">
    <property type="term" value="P:nicotinamide nucleotide metabolic process"/>
    <property type="evidence" value="ECO:0007669"/>
    <property type="project" value="UniProtKB-UniRule"/>
</dbReference>
<dbReference type="PROSITE" id="PS51385">
    <property type="entry name" value="YJEF_N"/>
    <property type="match status" value="1"/>
</dbReference>
<keyword evidence="9 18" id="KW-0630">Potassium</keyword>
<dbReference type="GO" id="GO:0052855">
    <property type="term" value="F:ADP-dependent NAD(P)H-hydrate dehydratase activity"/>
    <property type="evidence" value="ECO:0007669"/>
    <property type="project" value="UniProtKB-UniRule"/>
</dbReference>
<evidence type="ECO:0000256" key="18">
    <source>
        <dbReference type="HAMAP-Rule" id="MF_01966"/>
    </source>
</evidence>
<comment type="similarity">
    <text evidence="17">Belongs to the NnrD/CARKD family.</text>
</comment>
<dbReference type="OrthoDB" id="9806925at2"/>
<dbReference type="CDD" id="cd01171">
    <property type="entry name" value="YXKO-related"/>
    <property type="match status" value="1"/>
</dbReference>
<dbReference type="SUPFAM" id="SSF64153">
    <property type="entry name" value="YjeF N-terminal domain-like"/>
    <property type="match status" value="1"/>
</dbReference>